<reference evidence="7 8" key="1">
    <citation type="journal article" date="2017" name="Nat. Microbiol.">
        <title>Natural product diversity associated with the nematode symbionts Photorhabdus and Xenorhabdus.</title>
        <authorList>
            <person name="Tobias N.J."/>
            <person name="Wolff H."/>
            <person name="Djahanschiri B."/>
            <person name="Grundmann F."/>
            <person name="Kronenwerth M."/>
            <person name="Shi Y.M."/>
            <person name="Simonyi S."/>
            <person name="Grun P."/>
            <person name="Shapiro-Ilan D."/>
            <person name="Pidot S.J."/>
            <person name="Stinear T.P."/>
            <person name="Ebersberger I."/>
            <person name="Bode H.B."/>
        </authorList>
    </citation>
    <scope>NUCLEOTIDE SEQUENCE [LARGE SCALE GENOMIC DNA]</scope>
    <source>
        <strain evidence="7 8">DSM 17902</strain>
    </source>
</reference>
<dbReference type="EMBL" id="NITZ01000046">
    <property type="protein sequence ID" value="PHM45558.1"/>
    <property type="molecule type" value="Genomic_DNA"/>
</dbReference>
<keyword evidence="6" id="KW-0378">Hydrolase</keyword>
<keyword evidence="4" id="KW-0964">Secreted</keyword>
<dbReference type="GO" id="GO:0016787">
    <property type="term" value="F:hydrolase activity"/>
    <property type="evidence" value="ECO:0007669"/>
    <property type="project" value="UniProtKB-KW"/>
</dbReference>
<protein>
    <recommendedName>
        <fullName evidence="3">Ribonuclease</fullName>
    </recommendedName>
</protein>
<gene>
    <name evidence="7" type="ORF">Xmir_04267</name>
</gene>
<keyword evidence="8" id="KW-1185">Reference proteome</keyword>
<evidence type="ECO:0000256" key="5">
    <source>
        <dbReference type="ARBA" id="ARBA00022722"/>
    </source>
</evidence>
<dbReference type="InterPro" id="IPR016191">
    <property type="entry name" value="Ribonuclease/ribotoxin"/>
</dbReference>
<evidence type="ECO:0000256" key="4">
    <source>
        <dbReference type="ARBA" id="ARBA00022525"/>
    </source>
</evidence>
<name>A0A2D0JJI1_9GAMM</name>
<organism evidence="7 8">
    <name type="scientific">Xenorhabdus miraniensis</name>
    <dbReference type="NCBI Taxonomy" id="351674"/>
    <lineage>
        <taxon>Bacteria</taxon>
        <taxon>Pseudomonadati</taxon>
        <taxon>Pseudomonadota</taxon>
        <taxon>Gammaproteobacteria</taxon>
        <taxon>Enterobacterales</taxon>
        <taxon>Morganellaceae</taxon>
        <taxon>Xenorhabdus</taxon>
    </lineage>
</organism>
<comment type="subcellular location">
    <subcellularLocation>
        <location evidence="1">Secreted</location>
    </subcellularLocation>
</comment>
<evidence type="ECO:0000313" key="7">
    <source>
        <dbReference type="EMBL" id="PHM45558.1"/>
    </source>
</evidence>
<evidence type="ECO:0000256" key="2">
    <source>
        <dbReference type="ARBA" id="ARBA00009006"/>
    </source>
</evidence>
<dbReference type="GO" id="GO:0005576">
    <property type="term" value="C:extracellular region"/>
    <property type="evidence" value="ECO:0007669"/>
    <property type="project" value="UniProtKB-SubCell"/>
</dbReference>
<comment type="similarity">
    <text evidence="2">Belongs to the ribonuclease N1/T1 family.</text>
</comment>
<dbReference type="InterPro" id="IPR000026">
    <property type="entry name" value="N1-like"/>
</dbReference>
<evidence type="ECO:0000256" key="3">
    <source>
        <dbReference type="ARBA" id="ARBA00022214"/>
    </source>
</evidence>
<evidence type="ECO:0000256" key="6">
    <source>
        <dbReference type="ARBA" id="ARBA00022801"/>
    </source>
</evidence>
<dbReference type="Pfam" id="PF00545">
    <property type="entry name" value="Ribonuclease"/>
    <property type="match status" value="1"/>
</dbReference>
<dbReference type="AlphaFoldDB" id="A0A2D0JJI1"/>
<keyword evidence="5" id="KW-0540">Nuclease</keyword>
<dbReference type="GO" id="GO:0004521">
    <property type="term" value="F:RNA endonuclease activity"/>
    <property type="evidence" value="ECO:0007669"/>
    <property type="project" value="InterPro"/>
</dbReference>
<proteinExistence type="inferred from homology"/>
<evidence type="ECO:0000313" key="8">
    <source>
        <dbReference type="Proteomes" id="UP000221980"/>
    </source>
</evidence>
<sequence>MKKSILTAVLLVLAVVYIVFANGIVPFGKDTTERNTIASETIVSETIASEKIASEKAPAQQIDVLTEQSRVADYLRQHHTLPGYYITKKQARRLGWNAREGNLCEILPGRAIGGDRFANRENKLPTESGRHWFEADVNYRCGHRGSDRLLYSNDGLIYLTVDHYNSFTRLE</sequence>
<dbReference type="SUPFAM" id="SSF53933">
    <property type="entry name" value="Microbial ribonucleases"/>
    <property type="match status" value="1"/>
</dbReference>
<dbReference type="InterPro" id="IPR053753">
    <property type="entry name" value="RNase_N1/T1-like_sf"/>
</dbReference>
<accession>A0A2D0JJI1</accession>
<dbReference type="RefSeq" id="WP_099116013.1">
    <property type="nucleotide sequence ID" value="NZ_CAWNQI010000080.1"/>
</dbReference>
<evidence type="ECO:0000256" key="1">
    <source>
        <dbReference type="ARBA" id="ARBA00004613"/>
    </source>
</evidence>
<comment type="caution">
    <text evidence="7">The sequence shown here is derived from an EMBL/GenBank/DDBJ whole genome shotgun (WGS) entry which is preliminary data.</text>
</comment>
<dbReference type="InterPro" id="IPR001887">
    <property type="entry name" value="Barnase"/>
</dbReference>
<dbReference type="Proteomes" id="UP000221980">
    <property type="component" value="Unassembled WGS sequence"/>
</dbReference>
<dbReference type="Gene3D" id="3.40.20.20">
    <property type="match status" value="2"/>
</dbReference>
<dbReference type="PRINTS" id="PR00117">
    <property type="entry name" value="BARNASE"/>
</dbReference>
<dbReference type="GO" id="GO:0003723">
    <property type="term" value="F:RNA binding"/>
    <property type="evidence" value="ECO:0007669"/>
    <property type="project" value="InterPro"/>
</dbReference>
<dbReference type="OrthoDB" id="5326845at2"/>